<gene>
    <name evidence="2" type="ORF">NDU88_005647</name>
</gene>
<comment type="caution">
    <text evidence="2">The sequence shown here is derived from an EMBL/GenBank/DDBJ whole genome shotgun (WGS) entry which is preliminary data.</text>
</comment>
<organism evidence="2 3">
    <name type="scientific">Pleurodeles waltl</name>
    <name type="common">Iberian ribbed newt</name>
    <dbReference type="NCBI Taxonomy" id="8319"/>
    <lineage>
        <taxon>Eukaryota</taxon>
        <taxon>Metazoa</taxon>
        <taxon>Chordata</taxon>
        <taxon>Craniata</taxon>
        <taxon>Vertebrata</taxon>
        <taxon>Euteleostomi</taxon>
        <taxon>Amphibia</taxon>
        <taxon>Batrachia</taxon>
        <taxon>Caudata</taxon>
        <taxon>Salamandroidea</taxon>
        <taxon>Salamandridae</taxon>
        <taxon>Pleurodelinae</taxon>
        <taxon>Pleurodeles</taxon>
    </lineage>
</organism>
<feature type="compositionally biased region" description="Basic and acidic residues" evidence="1">
    <location>
        <begin position="106"/>
        <end position="115"/>
    </location>
</feature>
<feature type="region of interest" description="Disordered" evidence="1">
    <location>
        <begin position="26"/>
        <end position="126"/>
    </location>
</feature>
<evidence type="ECO:0000313" key="2">
    <source>
        <dbReference type="EMBL" id="KAJ1092537.1"/>
    </source>
</evidence>
<dbReference type="EMBL" id="JANPWB010000015">
    <property type="protein sequence ID" value="KAJ1092537.1"/>
    <property type="molecule type" value="Genomic_DNA"/>
</dbReference>
<keyword evidence="3" id="KW-1185">Reference proteome</keyword>
<protein>
    <submittedName>
        <fullName evidence="2">Uncharacterized protein</fullName>
    </submittedName>
</protein>
<evidence type="ECO:0000256" key="1">
    <source>
        <dbReference type="SAM" id="MobiDB-lite"/>
    </source>
</evidence>
<dbReference type="Proteomes" id="UP001066276">
    <property type="component" value="Chromosome 11"/>
</dbReference>
<proteinExistence type="predicted"/>
<accession>A0AAV7LQ50</accession>
<name>A0AAV7LQ50_PLEWA</name>
<feature type="compositionally biased region" description="Basic and acidic residues" evidence="1">
    <location>
        <begin position="39"/>
        <end position="55"/>
    </location>
</feature>
<evidence type="ECO:0000313" key="3">
    <source>
        <dbReference type="Proteomes" id="UP001066276"/>
    </source>
</evidence>
<dbReference type="AlphaFoldDB" id="A0AAV7LQ50"/>
<reference evidence="2" key="1">
    <citation type="journal article" date="2022" name="bioRxiv">
        <title>Sequencing and chromosome-scale assembly of the giantPleurodeles waltlgenome.</title>
        <authorList>
            <person name="Brown T."/>
            <person name="Elewa A."/>
            <person name="Iarovenko S."/>
            <person name="Subramanian E."/>
            <person name="Araus A.J."/>
            <person name="Petzold A."/>
            <person name="Susuki M."/>
            <person name="Suzuki K.-i.T."/>
            <person name="Hayashi T."/>
            <person name="Toyoda A."/>
            <person name="Oliveira C."/>
            <person name="Osipova E."/>
            <person name="Leigh N.D."/>
            <person name="Simon A."/>
            <person name="Yun M.H."/>
        </authorList>
    </citation>
    <scope>NUCLEOTIDE SEQUENCE</scope>
    <source>
        <strain evidence="2">20211129_DDA</strain>
        <tissue evidence="2">Liver</tissue>
    </source>
</reference>
<feature type="region of interest" description="Disordered" evidence="1">
    <location>
        <begin position="188"/>
        <end position="213"/>
    </location>
</feature>
<sequence>MDLGCPAAAPPPVLWRARGERRAAGALVGARGRPRRPKRADGERGIDDLRIDDLRNGPNPVIRVTEGHHSTGAPGWPGTGRCRPGAFPTELETRPPEPEDGDDLLGESRAKERLPTSRGHGLKSQHGRRVLVELRYAARLSCLIQLQSGERGTGRDAAGALWSEKINITASLLVGTSGRLRDTMAVVRPPGQNGAQRSGLRSREPATALRQYC</sequence>